<accession>A0A2N5IUK0</accession>
<evidence type="ECO:0000313" key="2">
    <source>
        <dbReference type="Proteomes" id="UP000234855"/>
    </source>
</evidence>
<dbReference type="Proteomes" id="UP000234855">
    <property type="component" value="Unassembled WGS sequence"/>
</dbReference>
<dbReference type="EMBL" id="NMWV01000005">
    <property type="protein sequence ID" value="PLS25643.1"/>
    <property type="molecule type" value="Genomic_DNA"/>
</dbReference>
<dbReference type="AlphaFoldDB" id="A0A2N5IUK0"/>
<evidence type="ECO:0000313" key="1">
    <source>
        <dbReference type="EMBL" id="PLS25643.1"/>
    </source>
</evidence>
<sequence length="41" mass="4865">MDQLGHRVDVDVKERFNMRGEQSQLTRMLQGAQTRFIIPVY</sequence>
<reference evidence="1 2" key="1">
    <citation type="submission" date="2017-07" db="EMBL/GenBank/DDBJ databases">
        <title>Bifidobacterium novel species.</title>
        <authorList>
            <person name="Lugli G.A."/>
            <person name="Milani C."/>
            <person name="Duranti S."/>
            <person name="Mangifesta M."/>
        </authorList>
    </citation>
    <scope>NUCLEOTIDE SEQUENCE [LARGE SCALE GENOMIC DNA]</scope>
    <source>
        <strain evidence="1 2">45</strain>
    </source>
</reference>
<protein>
    <submittedName>
        <fullName evidence="1">Uncharacterized protein</fullName>
    </submittedName>
</protein>
<proteinExistence type="predicted"/>
<comment type="caution">
    <text evidence="1">The sequence shown here is derived from an EMBL/GenBank/DDBJ whole genome shotgun (WGS) entry which is preliminary data.</text>
</comment>
<organism evidence="1 2">
    <name type="scientific">Bifidobacterium imperatoris</name>
    <dbReference type="NCBI Taxonomy" id="2020965"/>
    <lineage>
        <taxon>Bacteria</taxon>
        <taxon>Bacillati</taxon>
        <taxon>Actinomycetota</taxon>
        <taxon>Actinomycetes</taxon>
        <taxon>Bifidobacteriales</taxon>
        <taxon>Bifidobacteriaceae</taxon>
        <taxon>Bifidobacterium</taxon>
    </lineage>
</organism>
<gene>
    <name evidence="1" type="ORF">Tam1G_0467</name>
</gene>
<name>A0A2N5IUK0_9BIFI</name>